<sequence>MDREYYAVKDGKKLRCGYTTGTCATAAASAAAMMLFSHRNVDTVRVETPKGVTLDLETEDAVFFENTATCAVRKDAGDDPDITDGLLIFATVTYAYGDDIILKGGKGVGTVTKEGMSSPVGEAAINPTPRRMITEAVRKVMDDFKYKGGLEVTISIPGGEELARKTFNPRLGIVGGLSVLGTSGIVDPMSEQALIDTIHVEMNSRRAAGDEHLLAFFGNYGVDFAASEWQMNTQDRVTCSNYVGEMLDYAAYLQFKDVLLIGHVGKMLKLAQGIMNTHSRYGDGRTTFLAMEAMFAGACVETGKAVYESLTTDMALDILEEAGVLEPVLQKATEKVAYYMQARVHGALKTEAVLFSNKRGIMGMTQGATELIRFHGGGK</sequence>
<dbReference type="eggNOG" id="COG1903">
    <property type="taxonomic scope" value="Bacteria"/>
</dbReference>
<dbReference type="RefSeq" id="WP_006942293.1">
    <property type="nucleotide sequence ID" value="NZ_GL538208.1"/>
</dbReference>
<comment type="pathway">
    <text evidence="5">Cofactor biosynthesis; adenosylcobalamin biosynthesis; cob(II)yrinate a,c-diamide from sirohydrochlorin (anaerobic route): step 6/10.</text>
</comment>
<evidence type="ECO:0000256" key="1">
    <source>
        <dbReference type="ARBA" id="ARBA00022573"/>
    </source>
</evidence>
<name>E2ZBZ8_9FIRM</name>
<dbReference type="GO" id="GO:0032259">
    <property type="term" value="P:methylation"/>
    <property type="evidence" value="ECO:0007669"/>
    <property type="project" value="UniProtKB-KW"/>
</dbReference>
<dbReference type="EMBL" id="AECS01000037">
    <property type="protein sequence ID" value="EFQ03985.1"/>
    <property type="molecule type" value="Genomic_DNA"/>
</dbReference>
<dbReference type="SUPFAM" id="SSF111342">
    <property type="entry name" value="CbiD-like"/>
    <property type="match status" value="1"/>
</dbReference>
<dbReference type="InterPro" id="IPR036074">
    <property type="entry name" value="CbiD_sf"/>
</dbReference>
<proteinExistence type="inferred from homology"/>
<keyword evidence="4 5" id="KW-0949">S-adenosyl-L-methionine</keyword>
<keyword evidence="2 5" id="KW-0489">Methyltransferase</keyword>
<dbReference type="EC" id="2.1.1.195" evidence="5"/>
<organism evidence="6 7">
    <name type="scientific">Megasphaera micronuciformis F0359</name>
    <dbReference type="NCBI Taxonomy" id="706434"/>
    <lineage>
        <taxon>Bacteria</taxon>
        <taxon>Bacillati</taxon>
        <taxon>Bacillota</taxon>
        <taxon>Negativicutes</taxon>
        <taxon>Veillonellales</taxon>
        <taxon>Veillonellaceae</taxon>
        <taxon>Megasphaera</taxon>
    </lineage>
</organism>
<evidence type="ECO:0000313" key="7">
    <source>
        <dbReference type="Proteomes" id="UP000003195"/>
    </source>
</evidence>
<dbReference type="OrthoDB" id="6439987at2"/>
<evidence type="ECO:0000256" key="3">
    <source>
        <dbReference type="ARBA" id="ARBA00022679"/>
    </source>
</evidence>
<dbReference type="GO" id="GO:0019251">
    <property type="term" value="P:anaerobic cobalamin biosynthetic process"/>
    <property type="evidence" value="ECO:0007669"/>
    <property type="project" value="UniProtKB-UniRule"/>
</dbReference>
<comment type="caution">
    <text evidence="6">The sequence shown here is derived from an EMBL/GenBank/DDBJ whole genome shotgun (WGS) entry which is preliminary data.</text>
</comment>
<evidence type="ECO:0000256" key="4">
    <source>
        <dbReference type="ARBA" id="ARBA00022691"/>
    </source>
</evidence>
<dbReference type="PIRSF" id="PIRSF026782">
    <property type="entry name" value="CbiD"/>
    <property type="match status" value="1"/>
</dbReference>
<dbReference type="HOGENOM" id="CLU_041273_1_0_9"/>
<dbReference type="STRING" id="706434.HMPREF9429_01168"/>
<gene>
    <name evidence="5 6" type="primary">cbiD</name>
    <name evidence="6" type="ORF">HMPREF9429_01168</name>
</gene>
<dbReference type="AlphaFoldDB" id="E2ZBZ8"/>
<evidence type="ECO:0000256" key="5">
    <source>
        <dbReference type="HAMAP-Rule" id="MF_00787"/>
    </source>
</evidence>
<dbReference type="InterPro" id="IPR002748">
    <property type="entry name" value="CbiD"/>
</dbReference>
<reference evidence="6 7" key="1">
    <citation type="submission" date="2010-08" db="EMBL/GenBank/DDBJ databases">
        <authorList>
            <person name="Weinstock G."/>
            <person name="Sodergren E."/>
            <person name="Clifton S."/>
            <person name="Fulton L."/>
            <person name="Fulton B."/>
            <person name="Courtney L."/>
            <person name="Fronick C."/>
            <person name="Harrison M."/>
            <person name="Strong C."/>
            <person name="Farmer C."/>
            <person name="Delahaunty K."/>
            <person name="Markovic C."/>
            <person name="Hall O."/>
            <person name="Minx P."/>
            <person name="Tomlinson C."/>
            <person name="Mitreva M."/>
            <person name="Hou S."/>
            <person name="Chen J."/>
            <person name="Wollam A."/>
            <person name="Pepin K.H."/>
            <person name="Johnson M."/>
            <person name="Bhonagiri V."/>
            <person name="Zhang X."/>
            <person name="Suruliraj S."/>
            <person name="Warren W."/>
            <person name="Chinwalla A."/>
            <person name="Mardis E.R."/>
            <person name="Wilson R.K."/>
        </authorList>
    </citation>
    <scope>NUCLEOTIDE SEQUENCE [LARGE SCALE GENOMIC DNA]</scope>
    <source>
        <strain evidence="6 7">F0359</strain>
    </source>
</reference>
<keyword evidence="3 5" id="KW-0808">Transferase</keyword>
<dbReference type="PANTHER" id="PTHR35863:SF1">
    <property type="entry name" value="COBALT-PRECORRIN-5B C(1)-METHYLTRANSFERASE"/>
    <property type="match status" value="1"/>
</dbReference>
<dbReference type="Gene3D" id="3.30.2110.10">
    <property type="entry name" value="CbiD-like"/>
    <property type="match status" value="1"/>
</dbReference>
<dbReference type="GO" id="GO:0043780">
    <property type="term" value="F:cobalt-precorrin-5B C1-methyltransferase activity"/>
    <property type="evidence" value="ECO:0007669"/>
    <property type="project" value="RHEA"/>
</dbReference>
<keyword evidence="1 5" id="KW-0169">Cobalamin biosynthesis</keyword>
<dbReference type="Pfam" id="PF01888">
    <property type="entry name" value="CbiD"/>
    <property type="match status" value="1"/>
</dbReference>
<dbReference type="NCBIfam" id="TIGR00312">
    <property type="entry name" value="cbiD"/>
    <property type="match status" value="1"/>
</dbReference>
<accession>E2ZBZ8</accession>
<keyword evidence="7" id="KW-1185">Reference proteome</keyword>
<dbReference type="UniPathway" id="UPA00148">
    <property type="reaction ID" value="UER00227"/>
</dbReference>
<comment type="function">
    <text evidence="5">Catalyzes the methylation of C-1 in cobalt-precorrin-5B to form cobalt-precorrin-6A.</text>
</comment>
<protein>
    <recommendedName>
        <fullName evidence="5">Cobalt-precorrin-5B C(1)-methyltransferase</fullName>
        <ecNumber evidence="5">2.1.1.195</ecNumber>
    </recommendedName>
    <alternativeName>
        <fullName evidence="5">Cobalt-precorrin-6A synthase</fullName>
    </alternativeName>
</protein>
<evidence type="ECO:0000313" key="6">
    <source>
        <dbReference type="EMBL" id="EFQ03985.1"/>
    </source>
</evidence>
<dbReference type="PANTHER" id="PTHR35863">
    <property type="entry name" value="COBALT-PRECORRIN-5B C(1)-METHYLTRANSFERASE"/>
    <property type="match status" value="1"/>
</dbReference>
<dbReference type="Proteomes" id="UP000003195">
    <property type="component" value="Unassembled WGS sequence"/>
</dbReference>
<comment type="catalytic activity">
    <reaction evidence="5">
        <text>Co-precorrin-5B + S-adenosyl-L-methionine = Co-precorrin-6A + S-adenosyl-L-homocysteine</text>
        <dbReference type="Rhea" id="RHEA:26285"/>
        <dbReference type="ChEBI" id="CHEBI:57856"/>
        <dbReference type="ChEBI" id="CHEBI:59789"/>
        <dbReference type="ChEBI" id="CHEBI:60063"/>
        <dbReference type="ChEBI" id="CHEBI:60064"/>
        <dbReference type="EC" id="2.1.1.195"/>
    </reaction>
</comment>
<evidence type="ECO:0000256" key="2">
    <source>
        <dbReference type="ARBA" id="ARBA00022603"/>
    </source>
</evidence>
<dbReference type="HAMAP" id="MF_00787">
    <property type="entry name" value="CbiD"/>
    <property type="match status" value="1"/>
</dbReference>
<comment type="similarity">
    <text evidence="5">Belongs to the CbiD family.</text>
</comment>